<keyword evidence="2" id="KW-1185">Reference proteome</keyword>
<dbReference type="Proteomes" id="UP000799324">
    <property type="component" value="Unassembled WGS sequence"/>
</dbReference>
<dbReference type="EMBL" id="MU004331">
    <property type="protein sequence ID" value="KAF2656906.1"/>
    <property type="molecule type" value="Genomic_DNA"/>
</dbReference>
<dbReference type="OrthoDB" id="1577640at2759"/>
<sequence>MAEAVGLAAAIAQLAGLTVELTKLSYTYLNDVRNASKARKMYLREVSALTDVLLRLEMSLQDSVALGPQQSARSNPIPSTTISDCHDVLSLQRSALEKNFNRLLWPFHEKELKKAIEKVHRFRDIFSDYITADTSSKLSFTNHKVDSLKSDQARVQLQDGLEQTEGLSKTQPTPISGTGQWLVNHTDFQEWIKGPPSVLWCRGPRKCERLQTYCTLMN</sequence>
<evidence type="ECO:0008006" key="3">
    <source>
        <dbReference type="Google" id="ProtNLM"/>
    </source>
</evidence>
<accession>A0A6A6TAS1</accession>
<protein>
    <recommendedName>
        <fullName evidence="3">Fungal N-terminal domain-containing protein</fullName>
    </recommendedName>
</protein>
<reference evidence="1" key="1">
    <citation type="journal article" date="2020" name="Stud. Mycol.">
        <title>101 Dothideomycetes genomes: a test case for predicting lifestyles and emergence of pathogens.</title>
        <authorList>
            <person name="Haridas S."/>
            <person name="Albert R."/>
            <person name="Binder M."/>
            <person name="Bloem J."/>
            <person name="Labutti K."/>
            <person name="Salamov A."/>
            <person name="Andreopoulos B."/>
            <person name="Baker S."/>
            <person name="Barry K."/>
            <person name="Bills G."/>
            <person name="Bluhm B."/>
            <person name="Cannon C."/>
            <person name="Castanera R."/>
            <person name="Culley D."/>
            <person name="Daum C."/>
            <person name="Ezra D."/>
            <person name="Gonzalez J."/>
            <person name="Henrissat B."/>
            <person name="Kuo A."/>
            <person name="Liang C."/>
            <person name="Lipzen A."/>
            <person name="Lutzoni F."/>
            <person name="Magnuson J."/>
            <person name="Mondo S."/>
            <person name="Nolan M."/>
            <person name="Ohm R."/>
            <person name="Pangilinan J."/>
            <person name="Park H.-J."/>
            <person name="Ramirez L."/>
            <person name="Alfaro M."/>
            <person name="Sun H."/>
            <person name="Tritt A."/>
            <person name="Yoshinaga Y."/>
            <person name="Zwiers L.-H."/>
            <person name="Turgeon B."/>
            <person name="Goodwin S."/>
            <person name="Spatafora J."/>
            <person name="Crous P."/>
            <person name="Grigoriev I."/>
        </authorList>
    </citation>
    <scope>NUCLEOTIDE SEQUENCE</scope>
    <source>
        <strain evidence="1">CBS 122681</strain>
    </source>
</reference>
<dbReference type="AlphaFoldDB" id="A0A6A6TAS1"/>
<evidence type="ECO:0000313" key="1">
    <source>
        <dbReference type="EMBL" id="KAF2656906.1"/>
    </source>
</evidence>
<evidence type="ECO:0000313" key="2">
    <source>
        <dbReference type="Proteomes" id="UP000799324"/>
    </source>
</evidence>
<organism evidence="1 2">
    <name type="scientific">Lophiostoma macrostomum CBS 122681</name>
    <dbReference type="NCBI Taxonomy" id="1314788"/>
    <lineage>
        <taxon>Eukaryota</taxon>
        <taxon>Fungi</taxon>
        <taxon>Dikarya</taxon>
        <taxon>Ascomycota</taxon>
        <taxon>Pezizomycotina</taxon>
        <taxon>Dothideomycetes</taxon>
        <taxon>Pleosporomycetidae</taxon>
        <taxon>Pleosporales</taxon>
        <taxon>Lophiostomataceae</taxon>
        <taxon>Lophiostoma</taxon>
    </lineage>
</organism>
<gene>
    <name evidence="1" type="ORF">K491DRAFT_355337</name>
</gene>
<name>A0A6A6TAS1_9PLEO</name>
<proteinExistence type="predicted"/>